<reference evidence="2" key="1">
    <citation type="submission" date="2020-04" db="EMBL/GenBank/DDBJ databases">
        <authorList>
            <person name="Zhang T."/>
        </authorList>
    </citation>
    <scope>NUCLEOTIDE SEQUENCE</scope>
    <source>
        <strain evidence="2">HKST-UBA02</strain>
    </source>
</reference>
<dbReference type="InterPro" id="IPR003848">
    <property type="entry name" value="DUF218"/>
</dbReference>
<dbReference type="InterPro" id="IPR051599">
    <property type="entry name" value="Cell_Envelope_Assoc"/>
</dbReference>
<dbReference type="PANTHER" id="PTHR30336:SF20">
    <property type="entry name" value="DUF218 DOMAIN-CONTAINING PROTEIN"/>
    <property type="match status" value="1"/>
</dbReference>
<evidence type="ECO:0000313" key="3">
    <source>
        <dbReference type="Proteomes" id="UP000739538"/>
    </source>
</evidence>
<comment type="caution">
    <text evidence="2">The sequence shown here is derived from an EMBL/GenBank/DDBJ whole genome shotgun (WGS) entry which is preliminary data.</text>
</comment>
<name>A0A956NFC3_UNCEI</name>
<dbReference type="Pfam" id="PF02698">
    <property type="entry name" value="DUF218"/>
    <property type="match status" value="1"/>
</dbReference>
<evidence type="ECO:0000313" key="2">
    <source>
        <dbReference type="EMBL" id="MCA9757841.1"/>
    </source>
</evidence>
<dbReference type="PANTHER" id="PTHR30336">
    <property type="entry name" value="INNER MEMBRANE PROTEIN, PROBABLE PERMEASE"/>
    <property type="match status" value="1"/>
</dbReference>
<gene>
    <name evidence="2" type="ORF">KDA27_18765</name>
</gene>
<organism evidence="2 3">
    <name type="scientific">Eiseniibacteriota bacterium</name>
    <dbReference type="NCBI Taxonomy" id="2212470"/>
    <lineage>
        <taxon>Bacteria</taxon>
        <taxon>Candidatus Eiseniibacteriota</taxon>
    </lineage>
</organism>
<feature type="non-terminal residue" evidence="2">
    <location>
        <position position="151"/>
    </location>
</feature>
<evidence type="ECO:0000259" key="1">
    <source>
        <dbReference type="Pfam" id="PF02698"/>
    </source>
</evidence>
<dbReference type="AlphaFoldDB" id="A0A956NFC3"/>
<protein>
    <submittedName>
        <fullName evidence="2">YdcF family protein</fullName>
    </submittedName>
</protein>
<reference evidence="2" key="2">
    <citation type="journal article" date="2021" name="Microbiome">
        <title>Successional dynamics and alternative stable states in a saline activated sludge microbial community over 9 years.</title>
        <authorList>
            <person name="Wang Y."/>
            <person name="Ye J."/>
            <person name="Ju F."/>
            <person name="Liu L."/>
            <person name="Boyd J.A."/>
            <person name="Deng Y."/>
            <person name="Parks D.H."/>
            <person name="Jiang X."/>
            <person name="Yin X."/>
            <person name="Woodcroft B.J."/>
            <person name="Tyson G.W."/>
            <person name="Hugenholtz P."/>
            <person name="Polz M.F."/>
            <person name="Zhang T."/>
        </authorList>
    </citation>
    <scope>NUCLEOTIDE SEQUENCE</scope>
    <source>
        <strain evidence="2">HKST-UBA02</strain>
    </source>
</reference>
<feature type="domain" description="DUF218" evidence="1">
    <location>
        <begin position="50"/>
        <end position="151"/>
    </location>
</feature>
<dbReference type="Gene3D" id="3.40.50.620">
    <property type="entry name" value="HUPs"/>
    <property type="match status" value="1"/>
</dbReference>
<dbReference type="EMBL" id="JAGQHS010000124">
    <property type="protein sequence ID" value="MCA9757841.1"/>
    <property type="molecule type" value="Genomic_DNA"/>
</dbReference>
<dbReference type="GO" id="GO:0005886">
    <property type="term" value="C:plasma membrane"/>
    <property type="evidence" value="ECO:0007669"/>
    <property type="project" value="TreeGrafter"/>
</dbReference>
<sequence>MADRRTHLRKFLRNLVLFVLLLVTIRLGAPVLANGYANWLVVGDDLEPADVAVALSGADGERLLAAIELYKSGTAKKILIVGPEVPILKVYSGDEGLTQGEAKRRIAVKRGVAEDDILVELRAFSTYQEAETVRDVAAREGWHDVIVVTSP</sequence>
<accession>A0A956NFC3</accession>
<dbReference type="Proteomes" id="UP000739538">
    <property type="component" value="Unassembled WGS sequence"/>
</dbReference>
<dbReference type="CDD" id="cd06259">
    <property type="entry name" value="YdcF-like"/>
    <property type="match status" value="1"/>
</dbReference>
<dbReference type="InterPro" id="IPR014729">
    <property type="entry name" value="Rossmann-like_a/b/a_fold"/>
</dbReference>
<proteinExistence type="predicted"/>